<comment type="similarity">
    <text evidence="1">Belongs to the WXG100 family.</text>
</comment>
<evidence type="ECO:0000313" key="3">
    <source>
        <dbReference type="Proteomes" id="UP000657592"/>
    </source>
</evidence>
<evidence type="ECO:0000313" key="2">
    <source>
        <dbReference type="EMBL" id="GGH43806.1"/>
    </source>
</evidence>
<reference evidence="2" key="1">
    <citation type="journal article" date="2014" name="Int. J. Syst. Evol. Microbiol.">
        <title>Complete genome sequence of Corynebacterium casei LMG S-19264T (=DSM 44701T), isolated from a smear-ripened cheese.</title>
        <authorList>
            <consortium name="US DOE Joint Genome Institute (JGI-PGF)"/>
            <person name="Walter F."/>
            <person name="Albersmeier A."/>
            <person name="Kalinowski J."/>
            <person name="Ruckert C."/>
        </authorList>
    </citation>
    <scope>NUCLEOTIDE SEQUENCE</scope>
    <source>
        <strain evidence="2">CGMCC 1.15794</strain>
    </source>
</reference>
<dbReference type="NCBIfam" id="TIGR03930">
    <property type="entry name" value="WXG100_ESAT6"/>
    <property type="match status" value="1"/>
</dbReference>
<dbReference type="RefSeq" id="WP_188755949.1">
    <property type="nucleotide sequence ID" value="NZ_BMJY01000006.1"/>
</dbReference>
<dbReference type="InterPro" id="IPR010310">
    <property type="entry name" value="T7SS_ESAT-6-like"/>
</dbReference>
<keyword evidence="3" id="KW-1185">Reference proteome</keyword>
<dbReference type="Gene3D" id="1.10.287.1060">
    <property type="entry name" value="ESAT-6-like"/>
    <property type="match status" value="1"/>
</dbReference>
<name>A0A917IH98_9MICO</name>
<dbReference type="Proteomes" id="UP000657592">
    <property type="component" value="Unassembled WGS sequence"/>
</dbReference>
<accession>A0A917IH98</accession>
<dbReference type="EMBL" id="BMJY01000006">
    <property type="protein sequence ID" value="GGH43806.1"/>
    <property type="molecule type" value="Genomic_DNA"/>
</dbReference>
<proteinExistence type="inferred from homology"/>
<protein>
    <recommendedName>
        <fullName evidence="1">ESAT-6-like protein</fullName>
    </recommendedName>
</protein>
<dbReference type="Pfam" id="PF06013">
    <property type="entry name" value="WXG100"/>
    <property type="match status" value="1"/>
</dbReference>
<gene>
    <name evidence="2" type="ORF">GCM10010921_18050</name>
</gene>
<dbReference type="InterPro" id="IPR036689">
    <property type="entry name" value="ESAT-6-like_sf"/>
</dbReference>
<dbReference type="SUPFAM" id="SSF140453">
    <property type="entry name" value="EsxAB dimer-like"/>
    <property type="match status" value="1"/>
</dbReference>
<evidence type="ECO:0000256" key="1">
    <source>
        <dbReference type="RuleBase" id="RU362001"/>
    </source>
</evidence>
<dbReference type="AlphaFoldDB" id="A0A917IH98"/>
<organism evidence="2 3">
    <name type="scientific">Microbacterium album</name>
    <dbReference type="NCBI Taxonomy" id="2053191"/>
    <lineage>
        <taxon>Bacteria</taxon>
        <taxon>Bacillati</taxon>
        <taxon>Actinomycetota</taxon>
        <taxon>Actinomycetes</taxon>
        <taxon>Micrococcales</taxon>
        <taxon>Microbacteriaceae</taxon>
        <taxon>Microbacterium</taxon>
    </lineage>
</organism>
<reference evidence="2" key="2">
    <citation type="submission" date="2020-09" db="EMBL/GenBank/DDBJ databases">
        <authorList>
            <person name="Sun Q."/>
            <person name="Zhou Y."/>
        </authorList>
    </citation>
    <scope>NUCLEOTIDE SEQUENCE</scope>
    <source>
        <strain evidence="2">CGMCC 1.15794</strain>
    </source>
</reference>
<sequence length="95" mass="10081">MPAYSVDSDAVLTATAQVHATAERIRAETEALLGQLLHLQSSWQGGAASAFHGTIEQWRATQRTVEEALASIGQALGVAGAQYAETEHLTAGMFR</sequence>
<comment type="caution">
    <text evidence="2">The sequence shown here is derived from an EMBL/GenBank/DDBJ whole genome shotgun (WGS) entry which is preliminary data.</text>
</comment>